<proteinExistence type="predicted"/>
<keyword evidence="2" id="KW-1185">Reference proteome</keyword>
<evidence type="ECO:0000313" key="1">
    <source>
        <dbReference type="EMBL" id="KAJ9082426.1"/>
    </source>
</evidence>
<gene>
    <name evidence="1" type="ORF">DSO57_1004686</name>
</gene>
<organism evidence="1 2">
    <name type="scientific">Entomophthora muscae</name>
    <dbReference type="NCBI Taxonomy" id="34485"/>
    <lineage>
        <taxon>Eukaryota</taxon>
        <taxon>Fungi</taxon>
        <taxon>Fungi incertae sedis</taxon>
        <taxon>Zoopagomycota</taxon>
        <taxon>Entomophthoromycotina</taxon>
        <taxon>Entomophthoromycetes</taxon>
        <taxon>Entomophthorales</taxon>
        <taxon>Entomophthoraceae</taxon>
        <taxon>Entomophthora</taxon>
    </lineage>
</organism>
<dbReference type="EMBL" id="QTSX02001432">
    <property type="protein sequence ID" value="KAJ9082426.1"/>
    <property type="molecule type" value="Genomic_DNA"/>
</dbReference>
<dbReference type="Proteomes" id="UP001165960">
    <property type="component" value="Unassembled WGS sequence"/>
</dbReference>
<name>A0ACC2U6Z6_9FUNG</name>
<comment type="caution">
    <text evidence="1">The sequence shown here is derived from an EMBL/GenBank/DDBJ whole genome shotgun (WGS) entry which is preliminary data.</text>
</comment>
<evidence type="ECO:0000313" key="2">
    <source>
        <dbReference type="Proteomes" id="UP001165960"/>
    </source>
</evidence>
<accession>A0ACC2U6Z6</accession>
<protein>
    <submittedName>
        <fullName evidence="1">Uncharacterized protein</fullName>
    </submittedName>
</protein>
<sequence length="358" mass="39846">MHPKGSKNLHFYYSQQEAESIQAFQAFYTNNSTAAILTQDMLEEKKLDCKLTLILDNGGIIFVYEKSLRLAFRDCILRIERIATIITAEACASSLGNVLNEYIKPNHAFPKTYTFPPEYDSTPKCDVYSLDPGKESYLLRQDISASLKLFQSTFSTIDIYGYGTLLLKELGVWASELYFSHVLDHLATQGHRCSVLSDKKLTHCLMFASTVIIKAPSLVGISVSNKVKALVELLKCPASRQRFRGIILASCPLLAIYLEQVLRGFLVGSDFLTDVAVARPQNHIGPLSSIDEAFLSYSDGVVEVLVTTPECLSLILSQNDSQLVFFDFSPPLWQLLDVKLSGSVSAIYILACDDEKPK</sequence>
<reference evidence="1" key="1">
    <citation type="submission" date="2022-04" db="EMBL/GenBank/DDBJ databases">
        <title>Genome of the entomopathogenic fungus Entomophthora muscae.</title>
        <authorList>
            <person name="Elya C."/>
            <person name="Lovett B.R."/>
            <person name="Lee E."/>
            <person name="Macias A.M."/>
            <person name="Hajek A.E."/>
            <person name="De Bivort B.L."/>
            <person name="Kasson M.T."/>
            <person name="De Fine Licht H.H."/>
            <person name="Stajich J.E."/>
        </authorList>
    </citation>
    <scope>NUCLEOTIDE SEQUENCE</scope>
    <source>
        <strain evidence="1">Berkeley</strain>
    </source>
</reference>